<feature type="domain" description="C2H2-type" evidence="13">
    <location>
        <begin position="123"/>
        <end position="152"/>
    </location>
</feature>
<evidence type="ECO:0000256" key="4">
    <source>
        <dbReference type="ARBA" id="ARBA00022737"/>
    </source>
</evidence>
<dbReference type="GO" id="GO:0008270">
    <property type="term" value="F:zinc ion binding"/>
    <property type="evidence" value="ECO:0007669"/>
    <property type="project" value="UniProtKB-KW"/>
</dbReference>
<dbReference type="PANTHER" id="PTHR23235">
    <property type="entry name" value="KRUEPPEL-LIKE TRANSCRIPTION FACTOR"/>
    <property type="match status" value="1"/>
</dbReference>
<dbReference type="EMBL" id="JANBPT010000039">
    <property type="protein sequence ID" value="KAJ1929312.1"/>
    <property type="molecule type" value="Genomic_DNA"/>
</dbReference>
<dbReference type="InterPro" id="IPR036236">
    <property type="entry name" value="Znf_C2H2_sf"/>
</dbReference>
<dbReference type="FunFam" id="3.30.160.60:FF:000072">
    <property type="entry name" value="zinc finger protein 143 isoform X1"/>
    <property type="match status" value="1"/>
</dbReference>
<evidence type="ECO:0000256" key="1">
    <source>
        <dbReference type="ARBA" id="ARBA00004123"/>
    </source>
</evidence>
<keyword evidence="5 11" id="KW-0863">Zinc-finger</keyword>
<feature type="domain" description="C2H2-type" evidence="13">
    <location>
        <begin position="153"/>
        <end position="180"/>
    </location>
</feature>
<evidence type="ECO:0000256" key="3">
    <source>
        <dbReference type="ARBA" id="ARBA00022723"/>
    </source>
</evidence>
<dbReference type="GO" id="GO:0005634">
    <property type="term" value="C:nucleus"/>
    <property type="evidence" value="ECO:0007669"/>
    <property type="project" value="UniProtKB-SubCell"/>
</dbReference>
<comment type="subcellular location">
    <subcellularLocation>
        <location evidence="1">Nucleus</location>
    </subcellularLocation>
</comment>
<feature type="compositionally biased region" description="Polar residues" evidence="12">
    <location>
        <begin position="351"/>
        <end position="361"/>
    </location>
</feature>
<evidence type="ECO:0000256" key="2">
    <source>
        <dbReference type="ARBA" id="ARBA00006991"/>
    </source>
</evidence>
<feature type="region of interest" description="Disordered" evidence="12">
    <location>
        <begin position="1"/>
        <end position="23"/>
    </location>
</feature>
<feature type="region of interest" description="Disordered" evidence="12">
    <location>
        <begin position="332"/>
        <end position="390"/>
    </location>
</feature>
<dbReference type="Gene3D" id="3.30.160.60">
    <property type="entry name" value="Classic Zinc Finger"/>
    <property type="match status" value="4"/>
</dbReference>
<feature type="compositionally biased region" description="Acidic residues" evidence="12">
    <location>
        <begin position="67"/>
        <end position="78"/>
    </location>
</feature>
<evidence type="ECO:0000256" key="9">
    <source>
        <dbReference type="ARBA" id="ARBA00023163"/>
    </source>
</evidence>
<dbReference type="PROSITE" id="PS00028">
    <property type="entry name" value="ZINC_FINGER_C2H2_1"/>
    <property type="match status" value="4"/>
</dbReference>
<evidence type="ECO:0000256" key="7">
    <source>
        <dbReference type="ARBA" id="ARBA00023015"/>
    </source>
</evidence>
<evidence type="ECO:0000256" key="11">
    <source>
        <dbReference type="PROSITE-ProRule" id="PRU00042"/>
    </source>
</evidence>
<keyword evidence="4" id="KW-0677">Repeat</keyword>
<sequence length="426" mass="46469">MDIRTLLNHPATESTRHGASPAPQVEDHQLLLMLGKRPQAEHSQPTLARSHSDKASTASPPLSPLCIDEEEEDDEDTTGLDTALLMEGAERPYICRWSECQKAFARKSDLMRHRRIHTGERPYPCDWPGCGKRFIQRSALTVHYRTHTGERPHLCEFCGKNFSDSSSLARHRRTHTGKRPYACDHAGCGRTFTRRTTLTKHQLTHDSNWKSYQVSNPTAHRSASSLDSPTASEATVDSGLSALSVPNSPLHLLVLPPVSGPSSAPATATSYRSVSPASSAPVASGPHRHRHHPLSSPHQSGTARSTPYPSPAYHTSWSPAYPVSPDHLYPHHHHPYLHAGHASSAPALGGRTSSSSGNDTTPLPPLHLANPHGYQHTPATSHHPAQVQPSVAPKTAAYPRHLVDHALPPLHYIDHVCPAATTYGSY</sequence>
<keyword evidence="10" id="KW-0539">Nucleus</keyword>
<dbReference type="SMART" id="SM00355">
    <property type="entry name" value="ZnF_C2H2"/>
    <property type="match status" value="4"/>
</dbReference>
<evidence type="ECO:0000256" key="5">
    <source>
        <dbReference type="ARBA" id="ARBA00022771"/>
    </source>
</evidence>
<keyword evidence="15" id="KW-1185">Reference proteome</keyword>
<feature type="compositionally biased region" description="Polar residues" evidence="12">
    <location>
        <begin position="41"/>
        <end position="60"/>
    </location>
</feature>
<dbReference type="PANTHER" id="PTHR23235:SF120">
    <property type="entry name" value="KRUPPEL-LIKE FACTOR 15"/>
    <property type="match status" value="1"/>
</dbReference>
<feature type="compositionally biased region" description="Polar residues" evidence="12">
    <location>
        <begin position="299"/>
        <end position="311"/>
    </location>
</feature>
<dbReference type="PROSITE" id="PS50157">
    <property type="entry name" value="ZINC_FINGER_C2H2_2"/>
    <property type="match status" value="4"/>
</dbReference>
<keyword evidence="6" id="KW-0862">Zinc</keyword>
<feature type="region of interest" description="Disordered" evidence="12">
    <location>
        <begin position="38"/>
        <end position="78"/>
    </location>
</feature>
<dbReference type="SUPFAM" id="SSF57667">
    <property type="entry name" value="beta-beta-alpha zinc fingers"/>
    <property type="match status" value="2"/>
</dbReference>
<comment type="similarity">
    <text evidence="2">Belongs to the krueppel C2H2-type zinc-finger protein family.</text>
</comment>
<keyword evidence="9" id="KW-0804">Transcription</keyword>
<feature type="compositionally biased region" description="Low complexity" evidence="12">
    <location>
        <begin position="273"/>
        <end position="284"/>
    </location>
</feature>
<evidence type="ECO:0000256" key="6">
    <source>
        <dbReference type="ARBA" id="ARBA00022833"/>
    </source>
</evidence>
<dbReference type="Pfam" id="PF00096">
    <property type="entry name" value="zf-C2H2"/>
    <property type="match status" value="4"/>
</dbReference>
<dbReference type="OrthoDB" id="654211at2759"/>
<dbReference type="AlphaFoldDB" id="A0A9W8E2P2"/>
<dbReference type="GO" id="GO:0000978">
    <property type="term" value="F:RNA polymerase II cis-regulatory region sequence-specific DNA binding"/>
    <property type="evidence" value="ECO:0007669"/>
    <property type="project" value="UniProtKB-ARBA"/>
</dbReference>
<proteinExistence type="inferred from homology"/>
<accession>A0A9W8E2P2</accession>
<dbReference type="FunFam" id="3.30.160.60:FF:000125">
    <property type="entry name" value="Putative zinc finger protein 143"/>
    <property type="match status" value="2"/>
</dbReference>
<gene>
    <name evidence="14" type="ORF">IWQ60_001282</name>
</gene>
<keyword evidence="3" id="KW-0479">Metal-binding</keyword>
<evidence type="ECO:0000313" key="14">
    <source>
        <dbReference type="EMBL" id="KAJ1929312.1"/>
    </source>
</evidence>
<organism evidence="14 15">
    <name type="scientific">Tieghemiomyces parasiticus</name>
    <dbReference type="NCBI Taxonomy" id="78921"/>
    <lineage>
        <taxon>Eukaryota</taxon>
        <taxon>Fungi</taxon>
        <taxon>Fungi incertae sedis</taxon>
        <taxon>Zoopagomycota</taxon>
        <taxon>Kickxellomycotina</taxon>
        <taxon>Dimargaritomycetes</taxon>
        <taxon>Dimargaritales</taxon>
        <taxon>Dimargaritaceae</taxon>
        <taxon>Tieghemiomyces</taxon>
    </lineage>
</organism>
<reference evidence="14" key="1">
    <citation type="submission" date="2022-07" db="EMBL/GenBank/DDBJ databases">
        <title>Phylogenomic reconstructions and comparative analyses of Kickxellomycotina fungi.</title>
        <authorList>
            <person name="Reynolds N.K."/>
            <person name="Stajich J.E."/>
            <person name="Barry K."/>
            <person name="Grigoriev I.V."/>
            <person name="Crous P."/>
            <person name="Smith M.E."/>
        </authorList>
    </citation>
    <scope>NUCLEOTIDE SEQUENCE</scope>
    <source>
        <strain evidence="14">RSA 861</strain>
    </source>
</reference>
<name>A0A9W8E2P2_9FUNG</name>
<feature type="region of interest" description="Disordered" evidence="12">
    <location>
        <begin position="260"/>
        <end position="311"/>
    </location>
</feature>
<dbReference type="InterPro" id="IPR013087">
    <property type="entry name" value="Znf_C2H2_type"/>
</dbReference>
<feature type="domain" description="C2H2-type" evidence="13">
    <location>
        <begin position="181"/>
        <end position="210"/>
    </location>
</feature>
<comment type="caution">
    <text evidence="14">The sequence shown here is derived from an EMBL/GenBank/DDBJ whole genome shotgun (WGS) entry which is preliminary data.</text>
</comment>
<evidence type="ECO:0000313" key="15">
    <source>
        <dbReference type="Proteomes" id="UP001150569"/>
    </source>
</evidence>
<feature type="region of interest" description="Disordered" evidence="12">
    <location>
        <begin position="212"/>
        <end position="233"/>
    </location>
</feature>
<evidence type="ECO:0000256" key="10">
    <source>
        <dbReference type="ARBA" id="ARBA00023242"/>
    </source>
</evidence>
<keyword evidence="8" id="KW-0238">DNA-binding</keyword>
<keyword evidence="7" id="KW-0805">Transcription regulation</keyword>
<dbReference type="Proteomes" id="UP001150569">
    <property type="component" value="Unassembled WGS sequence"/>
</dbReference>
<protein>
    <recommendedName>
        <fullName evidence="13">C2H2-type domain-containing protein</fullName>
    </recommendedName>
</protein>
<evidence type="ECO:0000259" key="13">
    <source>
        <dbReference type="PROSITE" id="PS50157"/>
    </source>
</evidence>
<dbReference type="FunFam" id="3.30.160.60:FF:000931">
    <property type="entry name" value="zinc finger protein 697"/>
    <property type="match status" value="1"/>
</dbReference>
<feature type="domain" description="C2H2-type" evidence="13">
    <location>
        <begin position="93"/>
        <end position="122"/>
    </location>
</feature>
<evidence type="ECO:0000256" key="8">
    <source>
        <dbReference type="ARBA" id="ARBA00023125"/>
    </source>
</evidence>
<dbReference type="GO" id="GO:0000981">
    <property type="term" value="F:DNA-binding transcription factor activity, RNA polymerase II-specific"/>
    <property type="evidence" value="ECO:0007669"/>
    <property type="project" value="TreeGrafter"/>
</dbReference>
<evidence type="ECO:0000256" key="12">
    <source>
        <dbReference type="SAM" id="MobiDB-lite"/>
    </source>
</evidence>